<keyword evidence="1" id="KW-0808">Transferase</keyword>
<dbReference type="Pfam" id="PF00179">
    <property type="entry name" value="UQ_con"/>
    <property type="match status" value="1"/>
</dbReference>
<name>A0ABR3IDI5_LOXSC</name>
<evidence type="ECO:0000256" key="4">
    <source>
        <dbReference type="RuleBase" id="RU362109"/>
    </source>
</evidence>
<dbReference type="InterPro" id="IPR023313">
    <property type="entry name" value="UBQ-conjugating_AS"/>
</dbReference>
<comment type="similarity">
    <text evidence="4">Belongs to the ubiquitin-conjugating enzyme family.</text>
</comment>
<dbReference type="SUPFAM" id="SSF54495">
    <property type="entry name" value="UBC-like"/>
    <property type="match status" value="1"/>
</dbReference>
<dbReference type="PROSITE" id="PS00183">
    <property type="entry name" value="UBC_1"/>
    <property type="match status" value="1"/>
</dbReference>
<feature type="active site" description="Glycyl thioester intermediate" evidence="3">
    <location>
        <position position="95"/>
    </location>
</feature>
<dbReference type="InterPro" id="IPR016135">
    <property type="entry name" value="UBQ-conjugating_enzyme/RWD"/>
</dbReference>
<evidence type="ECO:0000313" key="8">
    <source>
        <dbReference type="Proteomes" id="UP001549920"/>
    </source>
</evidence>
<feature type="domain" description="UBC core" evidence="6">
    <location>
        <begin position="10"/>
        <end position="157"/>
    </location>
</feature>
<sequence length="239" mass="25502">MSNVENVCPQVLRGVTRELRRLAANPPAGVKLVLRDDDLTDVLAHIDGPADTPYAGGVFRVRLVLGREFPSAPPRAYFLTRIFHPNVSPATGEVCVNTLKRDWKPELGLEHALLAVKCLLIAPNPESALNAEAAALLRDRYDDYFARAKLLADIHARPRQPQPTTHHNQHPQDGPAEGGAEEAASATSTSSGAAPEDGPCAKRERRPGAGGGGGGGGSSGAAQRAPAKDKDRRRILKRL</sequence>
<comment type="caution">
    <text evidence="7">The sequence shown here is derived from an EMBL/GenBank/DDBJ whole genome shotgun (WGS) entry which is preliminary data.</text>
</comment>
<gene>
    <name evidence="7" type="ORF">ABMA27_014315</name>
</gene>
<reference evidence="7 8" key="1">
    <citation type="submission" date="2024-06" db="EMBL/GenBank/DDBJ databases">
        <title>A chromosome-level genome assembly of beet webworm, Loxostege sticticalis.</title>
        <authorList>
            <person name="Zhang Y."/>
        </authorList>
    </citation>
    <scope>NUCLEOTIDE SEQUENCE [LARGE SCALE GENOMIC DNA]</scope>
    <source>
        <strain evidence="7">AQ026</strain>
        <tissue evidence="7">Whole body</tissue>
    </source>
</reference>
<keyword evidence="2 4" id="KW-0833">Ubl conjugation pathway</keyword>
<evidence type="ECO:0000259" key="6">
    <source>
        <dbReference type="PROSITE" id="PS50127"/>
    </source>
</evidence>
<keyword evidence="4" id="KW-0547">Nucleotide-binding</keyword>
<dbReference type="InterPro" id="IPR000608">
    <property type="entry name" value="UBC"/>
</dbReference>
<dbReference type="InterPro" id="IPR050113">
    <property type="entry name" value="Ub_conjugating_enzyme"/>
</dbReference>
<dbReference type="Gene3D" id="3.10.110.10">
    <property type="entry name" value="Ubiquitin Conjugating Enzyme"/>
    <property type="match status" value="1"/>
</dbReference>
<accession>A0ABR3IDI5</accession>
<evidence type="ECO:0000256" key="1">
    <source>
        <dbReference type="ARBA" id="ARBA00022679"/>
    </source>
</evidence>
<organism evidence="7 8">
    <name type="scientific">Loxostege sticticalis</name>
    <name type="common">Beet webworm moth</name>
    <dbReference type="NCBI Taxonomy" id="481309"/>
    <lineage>
        <taxon>Eukaryota</taxon>
        <taxon>Metazoa</taxon>
        <taxon>Ecdysozoa</taxon>
        <taxon>Arthropoda</taxon>
        <taxon>Hexapoda</taxon>
        <taxon>Insecta</taxon>
        <taxon>Pterygota</taxon>
        <taxon>Neoptera</taxon>
        <taxon>Endopterygota</taxon>
        <taxon>Lepidoptera</taxon>
        <taxon>Glossata</taxon>
        <taxon>Ditrysia</taxon>
        <taxon>Pyraloidea</taxon>
        <taxon>Crambidae</taxon>
        <taxon>Pyraustinae</taxon>
        <taxon>Loxostege</taxon>
    </lineage>
</organism>
<feature type="compositionally biased region" description="Low complexity" evidence="5">
    <location>
        <begin position="181"/>
        <end position="196"/>
    </location>
</feature>
<keyword evidence="4" id="KW-0067">ATP-binding</keyword>
<dbReference type="PROSITE" id="PS50127">
    <property type="entry name" value="UBC_2"/>
    <property type="match status" value="1"/>
</dbReference>
<evidence type="ECO:0000256" key="3">
    <source>
        <dbReference type="PROSITE-ProRule" id="PRU10133"/>
    </source>
</evidence>
<dbReference type="SMART" id="SM00212">
    <property type="entry name" value="UBCc"/>
    <property type="match status" value="1"/>
</dbReference>
<dbReference type="EMBL" id="JBEUOH010000005">
    <property type="protein sequence ID" value="KAL0894318.1"/>
    <property type="molecule type" value="Genomic_DNA"/>
</dbReference>
<dbReference type="Proteomes" id="UP001549920">
    <property type="component" value="Unassembled WGS sequence"/>
</dbReference>
<proteinExistence type="inferred from homology"/>
<evidence type="ECO:0000256" key="5">
    <source>
        <dbReference type="SAM" id="MobiDB-lite"/>
    </source>
</evidence>
<evidence type="ECO:0000256" key="2">
    <source>
        <dbReference type="ARBA" id="ARBA00022786"/>
    </source>
</evidence>
<evidence type="ECO:0000313" key="7">
    <source>
        <dbReference type="EMBL" id="KAL0894318.1"/>
    </source>
</evidence>
<dbReference type="PANTHER" id="PTHR24067">
    <property type="entry name" value="UBIQUITIN-CONJUGATING ENZYME E2"/>
    <property type="match status" value="1"/>
</dbReference>
<keyword evidence="8" id="KW-1185">Reference proteome</keyword>
<feature type="compositionally biased region" description="Gly residues" evidence="5">
    <location>
        <begin position="208"/>
        <end position="219"/>
    </location>
</feature>
<protein>
    <recommendedName>
        <fullName evidence="6">UBC core domain-containing protein</fullName>
    </recommendedName>
</protein>
<dbReference type="CDD" id="cd23804">
    <property type="entry name" value="UBCc_UBE2S"/>
    <property type="match status" value="1"/>
</dbReference>
<feature type="region of interest" description="Disordered" evidence="5">
    <location>
        <begin position="159"/>
        <end position="239"/>
    </location>
</feature>